<evidence type="ECO:0000313" key="3">
    <source>
        <dbReference type="Proteomes" id="UP000052167"/>
    </source>
</evidence>
<dbReference type="Gene3D" id="3.30.450.20">
    <property type="entry name" value="PAS domain"/>
    <property type="match status" value="1"/>
</dbReference>
<gene>
    <name evidence="2" type="ORF">GV68_15365</name>
</gene>
<sequence>MEALIDLFWSKYRDLQSAVDKDDPAKVLLLDRQLDPLLEAIFQHEGADQASIQAQFQFALDLLKEEADDSGCVHRNGHLLQTLVERYLAPQLGRAATVRAAGETGSIAVFESNPNAVLDTVLFDRIPERIMVVAPGYRIFYSNETNALRFGQTKEKLLGRHFADLVGVYHFQRDLREPIDRCLLGESLSLTYAEQREEGTVVVRCRMSPCFSNTSTQVGALVVIQEMPDRRRPRPSN</sequence>
<proteinExistence type="predicted"/>
<evidence type="ECO:0000313" key="2">
    <source>
        <dbReference type="EMBL" id="KEQ10294.1"/>
    </source>
</evidence>
<dbReference type="InterPro" id="IPR000014">
    <property type="entry name" value="PAS"/>
</dbReference>
<dbReference type="InterPro" id="IPR035965">
    <property type="entry name" value="PAS-like_dom_sf"/>
</dbReference>
<dbReference type="EMBL" id="JOKJ01000003">
    <property type="protein sequence ID" value="KEQ10294.1"/>
    <property type="molecule type" value="Genomic_DNA"/>
</dbReference>
<feature type="domain" description="PAS fold-4" evidence="1">
    <location>
        <begin position="123"/>
        <end position="232"/>
    </location>
</feature>
<dbReference type="InterPro" id="IPR013656">
    <property type="entry name" value="PAS_4"/>
</dbReference>
<dbReference type="AlphaFoldDB" id="A0A922P354"/>
<dbReference type="Pfam" id="PF08448">
    <property type="entry name" value="PAS_4"/>
    <property type="match status" value="1"/>
</dbReference>
<comment type="caution">
    <text evidence="2">The sequence shown here is derived from an EMBL/GenBank/DDBJ whole genome shotgun (WGS) entry which is preliminary data.</text>
</comment>
<name>A0A922P354_9HYPH</name>
<protein>
    <recommendedName>
        <fullName evidence="1">PAS fold-4 domain-containing protein</fullName>
    </recommendedName>
</protein>
<dbReference type="RefSeq" id="WP_029618065.1">
    <property type="nucleotide sequence ID" value="NZ_CAJXID010000001.1"/>
</dbReference>
<dbReference type="CDD" id="cd00130">
    <property type="entry name" value="PAS"/>
    <property type="match status" value="1"/>
</dbReference>
<organism evidence="2 3">
    <name type="scientific">Pseudorhizobium pelagicum</name>
    <dbReference type="NCBI Taxonomy" id="1509405"/>
    <lineage>
        <taxon>Bacteria</taxon>
        <taxon>Pseudomonadati</taxon>
        <taxon>Pseudomonadota</taxon>
        <taxon>Alphaproteobacteria</taxon>
        <taxon>Hyphomicrobiales</taxon>
        <taxon>Rhizobiaceae</taxon>
        <taxon>Rhizobium/Agrobacterium group</taxon>
        <taxon>Pseudorhizobium</taxon>
    </lineage>
</organism>
<accession>A0A922P354</accession>
<dbReference type="SUPFAM" id="SSF55785">
    <property type="entry name" value="PYP-like sensor domain (PAS domain)"/>
    <property type="match status" value="1"/>
</dbReference>
<dbReference type="OrthoDB" id="7865850at2"/>
<evidence type="ECO:0000259" key="1">
    <source>
        <dbReference type="Pfam" id="PF08448"/>
    </source>
</evidence>
<reference evidence="2 3" key="1">
    <citation type="submission" date="2014-06" db="EMBL/GenBank/DDBJ databases">
        <title>Rhizobium pelagicum/R2-400B4.</title>
        <authorList>
            <person name="Kimes N.E."/>
            <person name="Lopez-Perez M."/>
        </authorList>
    </citation>
    <scope>NUCLEOTIDE SEQUENCE [LARGE SCALE GENOMIC DNA]</scope>
    <source>
        <strain evidence="2 3">R2-400B4</strain>
    </source>
</reference>
<dbReference type="Proteomes" id="UP000052167">
    <property type="component" value="Unassembled WGS sequence"/>
</dbReference>
<keyword evidence="3" id="KW-1185">Reference proteome</keyword>